<dbReference type="PANTHER" id="PTHR42755:SF1">
    <property type="entry name" value="3-DEOXY-D-MANNO-OCTULOSONIC ACID TRANSFERASE, MITOCHONDRIAL-RELATED"/>
    <property type="match status" value="1"/>
</dbReference>
<comment type="function">
    <text evidence="1 10">Involved in lipopolysaccharide (LPS) biosynthesis. Catalyzes the transfer of 3-deoxy-D-manno-octulosonate (Kdo) residue(s) from CMP-Kdo to lipid IV(A), the tetraacyldisaccharide-1,4'-bisphosphate precursor of lipid A.</text>
</comment>
<evidence type="ECO:0000313" key="12">
    <source>
        <dbReference type="EMBL" id="MTD99279.1"/>
    </source>
</evidence>
<dbReference type="GO" id="GO:0043842">
    <property type="term" value="F:Kdo transferase activity"/>
    <property type="evidence" value="ECO:0007669"/>
    <property type="project" value="UniProtKB-EC"/>
</dbReference>
<comment type="caution">
    <text evidence="12">The sequence shown here is derived from an EMBL/GenBank/DDBJ whole genome shotgun (WGS) entry which is preliminary data.</text>
</comment>
<keyword evidence="5 10" id="KW-0808">Transferase</keyword>
<dbReference type="InterPro" id="IPR039901">
    <property type="entry name" value="Kdotransferase"/>
</dbReference>
<evidence type="ECO:0000256" key="7">
    <source>
        <dbReference type="ARBA" id="ARBA00049183"/>
    </source>
</evidence>
<feature type="active site" description="Proton acceptor" evidence="8">
    <location>
        <position position="49"/>
    </location>
</feature>
<dbReference type="EMBL" id="WMBT01000001">
    <property type="protein sequence ID" value="MTD99279.1"/>
    <property type="molecule type" value="Genomic_DNA"/>
</dbReference>
<proteinExistence type="inferred from homology"/>
<evidence type="ECO:0000256" key="10">
    <source>
        <dbReference type="RuleBase" id="RU365103"/>
    </source>
</evidence>
<feature type="site" description="Transition state stabilizer" evidence="9">
    <location>
        <position position="191"/>
    </location>
</feature>
<dbReference type="GO" id="GO:0005886">
    <property type="term" value="C:plasma membrane"/>
    <property type="evidence" value="ECO:0007669"/>
    <property type="project" value="UniProtKB-SubCell"/>
</dbReference>
<gene>
    <name evidence="12" type="ORF">GIY56_03145</name>
</gene>
<organism evidence="12 13">
    <name type="scientific">Paracoccus lichenicola</name>
    <dbReference type="NCBI Taxonomy" id="2665644"/>
    <lineage>
        <taxon>Bacteria</taxon>
        <taxon>Pseudomonadati</taxon>
        <taxon>Pseudomonadota</taxon>
        <taxon>Alphaproteobacteria</taxon>
        <taxon>Rhodobacterales</taxon>
        <taxon>Paracoccaceae</taxon>
        <taxon>Paracoccus</taxon>
    </lineage>
</organism>
<evidence type="ECO:0000256" key="8">
    <source>
        <dbReference type="PIRSR" id="PIRSR639901-1"/>
    </source>
</evidence>
<dbReference type="InterPro" id="IPR038107">
    <property type="entry name" value="Glycos_transf_N_sf"/>
</dbReference>
<comment type="pathway">
    <text evidence="2 10">Bacterial outer membrane biogenesis; LPS core biosynthesis.</text>
</comment>
<evidence type="ECO:0000259" key="11">
    <source>
        <dbReference type="Pfam" id="PF04413"/>
    </source>
</evidence>
<protein>
    <recommendedName>
        <fullName evidence="4 10">3-deoxy-D-manno-octulosonic acid transferase</fullName>
        <shortName evidence="10">Kdo transferase</shortName>
        <ecNumber evidence="3 10">2.4.99.12</ecNumber>
    </recommendedName>
    <alternativeName>
        <fullName evidence="6 10">Lipid IV(A) 3-deoxy-D-manno-octulosonic acid transferase</fullName>
    </alternativeName>
</protein>
<dbReference type="Gene3D" id="3.40.50.11720">
    <property type="entry name" value="3-Deoxy-D-manno-octulosonic-acid transferase, N-terminal domain"/>
    <property type="match status" value="1"/>
</dbReference>
<dbReference type="AlphaFoldDB" id="A0A6L6HM24"/>
<dbReference type="EC" id="2.4.99.12" evidence="3 10"/>
<reference evidence="12 13" key="1">
    <citation type="submission" date="2019-11" db="EMBL/GenBank/DDBJ databases">
        <authorList>
            <person name="Lang L."/>
        </authorList>
    </citation>
    <scope>NUCLEOTIDE SEQUENCE [LARGE SCALE GENOMIC DNA]</scope>
    <source>
        <strain evidence="12 13">YIM 132242</strain>
    </source>
</reference>
<dbReference type="InterPro" id="IPR007507">
    <property type="entry name" value="Glycos_transf_N"/>
</dbReference>
<evidence type="ECO:0000256" key="6">
    <source>
        <dbReference type="ARBA" id="ARBA00031445"/>
    </source>
</evidence>
<dbReference type="GO" id="GO:0009244">
    <property type="term" value="P:lipopolysaccharide core region biosynthetic process"/>
    <property type="evidence" value="ECO:0007669"/>
    <property type="project" value="UniProtKB-UniRule"/>
</dbReference>
<sequence length="396" mass="41947">MIYRATASVLEQGFRLRAMLGGQGAPRERLVLDPVGPADLWFHGASVGELTSARPIIAALAQTHRVLVTANSLTGRDMAAGWGLPARLAPLDLPGALGRFLDQARPRLQVTVEGEFWPLRSRMLADRGIPQAVIGARMSARSALRWRRLPRLIGPVLQRLTVLSAQDADSEARLLALGLPGRAVLPRLDLKLLAPAGIAPPPPSASRDRTVLAASTHEGEEAVVLDAWMQARRNHPGLRLILAIRHPRRGDEVAGLLTQRGIAFERRSAGGTGGDVLLADTLGEMDRWYAAAGLCLVGGSLAQRGGHTPWEPAAHASAILHGPHVGNFTQGYAALDAAGAARQVDAASLADQLIRLAGDPSSARHMGQAARRVLDDRAGDPAALIGRLRELAGGRG</sequence>
<dbReference type="Pfam" id="PF04413">
    <property type="entry name" value="Glycos_transf_N"/>
    <property type="match status" value="1"/>
</dbReference>
<dbReference type="UniPathway" id="UPA00958"/>
<dbReference type="SUPFAM" id="SSF53756">
    <property type="entry name" value="UDP-Glycosyltransferase/glycogen phosphorylase"/>
    <property type="match status" value="1"/>
</dbReference>
<dbReference type="GO" id="GO:0009245">
    <property type="term" value="P:lipid A biosynthetic process"/>
    <property type="evidence" value="ECO:0007669"/>
    <property type="project" value="TreeGrafter"/>
</dbReference>
<comment type="catalytic activity">
    <reaction evidence="7 10">
        <text>lipid IVA (E. coli) + CMP-3-deoxy-beta-D-manno-octulosonate = alpha-Kdo-(2-&gt;6)-lipid IVA (E. coli) + CMP + H(+)</text>
        <dbReference type="Rhea" id="RHEA:28066"/>
        <dbReference type="ChEBI" id="CHEBI:15378"/>
        <dbReference type="ChEBI" id="CHEBI:58603"/>
        <dbReference type="ChEBI" id="CHEBI:60364"/>
        <dbReference type="ChEBI" id="CHEBI:60377"/>
        <dbReference type="ChEBI" id="CHEBI:85987"/>
        <dbReference type="EC" id="2.4.99.12"/>
    </reaction>
</comment>
<keyword evidence="10" id="KW-0448">Lipopolysaccharide biosynthesis</keyword>
<dbReference type="Gene3D" id="3.40.50.2000">
    <property type="entry name" value="Glycogen Phosphorylase B"/>
    <property type="match status" value="1"/>
</dbReference>
<keyword evidence="10" id="KW-0472">Membrane</keyword>
<evidence type="ECO:0000256" key="4">
    <source>
        <dbReference type="ARBA" id="ARBA00019077"/>
    </source>
</evidence>
<keyword evidence="10" id="KW-1003">Cell membrane</keyword>
<evidence type="ECO:0000256" key="5">
    <source>
        <dbReference type="ARBA" id="ARBA00022679"/>
    </source>
</evidence>
<evidence type="ECO:0000256" key="1">
    <source>
        <dbReference type="ARBA" id="ARBA00003394"/>
    </source>
</evidence>
<comment type="subcellular location">
    <subcellularLocation>
        <location evidence="10">Cell membrane</location>
    </subcellularLocation>
</comment>
<feature type="domain" description="3-deoxy-D-manno-octulosonic-acid transferase N-terminal" evidence="11">
    <location>
        <begin position="28"/>
        <end position="191"/>
    </location>
</feature>
<comment type="similarity">
    <text evidence="10">Belongs to the glycosyltransferase group 1 family.</text>
</comment>
<feature type="site" description="Transition state stabilizer" evidence="9">
    <location>
        <position position="113"/>
    </location>
</feature>
<evidence type="ECO:0000256" key="2">
    <source>
        <dbReference type="ARBA" id="ARBA00004713"/>
    </source>
</evidence>
<keyword evidence="13" id="KW-1185">Reference proteome</keyword>
<evidence type="ECO:0000313" key="13">
    <source>
        <dbReference type="Proteomes" id="UP000481417"/>
    </source>
</evidence>
<name>A0A6L6HM24_9RHOB</name>
<evidence type="ECO:0000256" key="9">
    <source>
        <dbReference type="PIRSR" id="PIRSR639901-2"/>
    </source>
</evidence>
<evidence type="ECO:0000256" key="3">
    <source>
        <dbReference type="ARBA" id="ARBA00012621"/>
    </source>
</evidence>
<dbReference type="PANTHER" id="PTHR42755">
    <property type="entry name" value="3-DEOXY-MANNO-OCTULOSONATE CYTIDYLYLTRANSFERASE"/>
    <property type="match status" value="1"/>
</dbReference>
<accession>A0A6L6HM24</accession>
<dbReference type="RefSeq" id="WP_154763344.1">
    <property type="nucleotide sequence ID" value="NZ_WMBT01000001.1"/>
</dbReference>
<dbReference type="Proteomes" id="UP000481417">
    <property type="component" value="Unassembled WGS sequence"/>
</dbReference>